<sequence>MITTQIDFSASLGVARDQGQRPTCLVFAGSDLNAAAKGVAHLSAEFLCYYAAKLAGDWRPGRGFQMDHVLGAVCAPGQPLETLYPYQQDSHDTPLTEPTGEFELYASPSARRQDMTAAEVVKHLTGGKPVGLIVQVCQALMAPKDGVIDFDPFVLPDQYHAVVGVGVGICPDTSEGHVLLRNSWGTSWGLAGHAWMPTALLDILLVEGFLI</sequence>
<evidence type="ECO:0000313" key="3">
    <source>
        <dbReference type="Proteomes" id="UP000325811"/>
    </source>
</evidence>
<dbReference type="InterPro" id="IPR000668">
    <property type="entry name" value="Peptidase_C1A_C"/>
</dbReference>
<organism evidence="2 3">
    <name type="scientific">Paraburkholderia dioscoreae</name>
    <dbReference type="NCBI Taxonomy" id="2604047"/>
    <lineage>
        <taxon>Bacteria</taxon>
        <taxon>Pseudomonadati</taxon>
        <taxon>Pseudomonadota</taxon>
        <taxon>Betaproteobacteria</taxon>
        <taxon>Burkholderiales</taxon>
        <taxon>Burkholderiaceae</taxon>
        <taxon>Paraburkholderia</taxon>
    </lineage>
</organism>
<dbReference type="KEGG" id="pdio:PDMSB3_0072"/>
<proteinExistence type="predicted"/>
<dbReference type="GO" id="GO:0008234">
    <property type="term" value="F:cysteine-type peptidase activity"/>
    <property type="evidence" value="ECO:0007669"/>
    <property type="project" value="InterPro"/>
</dbReference>
<accession>A0A5Q4ZC46</accession>
<dbReference type="EMBL" id="LR699553">
    <property type="protein sequence ID" value="VVD26534.1"/>
    <property type="molecule type" value="Genomic_DNA"/>
</dbReference>
<gene>
    <name evidence="2" type="ORF">PDMSB3_0072</name>
</gene>
<keyword evidence="3" id="KW-1185">Reference proteome</keyword>
<dbReference type="SUPFAM" id="SSF54001">
    <property type="entry name" value="Cysteine proteinases"/>
    <property type="match status" value="1"/>
</dbReference>
<feature type="domain" description="Peptidase C1A papain C-terminal" evidence="1">
    <location>
        <begin position="78"/>
        <end position="196"/>
    </location>
</feature>
<dbReference type="InterPro" id="IPR038765">
    <property type="entry name" value="Papain-like_cys_pep_sf"/>
</dbReference>
<protein>
    <recommendedName>
        <fullName evidence="1">Peptidase C1A papain C-terminal domain-containing protein</fullName>
    </recommendedName>
</protein>
<dbReference type="AlphaFoldDB" id="A0A5Q4ZC46"/>
<dbReference type="Gene3D" id="3.90.70.10">
    <property type="entry name" value="Cysteine proteinases"/>
    <property type="match status" value="1"/>
</dbReference>
<dbReference type="RefSeq" id="WP_165184209.1">
    <property type="nucleotide sequence ID" value="NZ_LR699553.1"/>
</dbReference>
<dbReference type="Pfam" id="PF00112">
    <property type="entry name" value="Peptidase_C1"/>
    <property type="match status" value="1"/>
</dbReference>
<dbReference type="Proteomes" id="UP000325811">
    <property type="component" value="Chromosome I"/>
</dbReference>
<dbReference type="GO" id="GO:0006508">
    <property type="term" value="P:proteolysis"/>
    <property type="evidence" value="ECO:0007669"/>
    <property type="project" value="InterPro"/>
</dbReference>
<evidence type="ECO:0000259" key="1">
    <source>
        <dbReference type="Pfam" id="PF00112"/>
    </source>
</evidence>
<reference evidence="2 3" key="1">
    <citation type="submission" date="2019-08" db="EMBL/GenBank/DDBJ databases">
        <authorList>
            <person name="Herpell B J."/>
        </authorList>
    </citation>
    <scope>NUCLEOTIDE SEQUENCE [LARGE SCALE GENOMIC DNA]</scope>
    <source>
        <strain evidence="3">Msb3</strain>
    </source>
</reference>
<name>A0A5Q4ZC46_9BURK</name>
<evidence type="ECO:0000313" key="2">
    <source>
        <dbReference type="EMBL" id="VVD26534.1"/>
    </source>
</evidence>